<dbReference type="InterPro" id="IPR050966">
    <property type="entry name" value="Glutamyl_endopeptidase"/>
</dbReference>
<keyword evidence="4" id="KW-0378">Hydrolase</keyword>
<dbReference type="InterPro" id="IPR043504">
    <property type="entry name" value="Peptidase_S1_PA_chymotrypsin"/>
</dbReference>
<dbReference type="Proteomes" id="UP001529369">
    <property type="component" value="Unassembled WGS sequence"/>
</dbReference>
<keyword evidence="5" id="KW-1185">Reference proteome</keyword>
<dbReference type="PROSITE" id="PS00134">
    <property type="entry name" value="TRYPSIN_HIS"/>
    <property type="match status" value="1"/>
</dbReference>
<dbReference type="SUPFAM" id="SSF50494">
    <property type="entry name" value="Trypsin-like serine proteases"/>
    <property type="match status" value="1"/>
</dbReference>
<reference evidence="5" key="1">
    <citation type="journal article" date="2019" name="Int. J. Syst. Evol. Microbiol.">
        <title>The Global Catalogue of Microorganisms (GCM) 10K type strain sequencing project: providing services to taxonomists for standard genome sequencing and annotation.</title>
        <authorList>
            <consortium name="The Broad Institute Genomics Platform"/>
            <consortium name="The Broad Institute Genome Sequencing Center for Infectious Disease"/>
            <person name="Wu L."/>
            <person name="Ma J."/>
        </authorList>
    </citation>
    <scope>NUCLEOTIDE SEQUENCE [LARGE SCALE GENOMIC DNA]</scope>
    <source>
        <strain evidence="5">CECT 7131</strain>
    </source>
</reference>
<accession>A0ABT8ADP6</accession>
<evidence type="ECO:0000256" key="1">
    <source>
        <dbReference type="ARBA" id="ARBA00022729"/>
    </source>
</evidence>
<organism evidence="4 5">
    <name type="scientific">Paeniroseomonas aquatica</name>
    <dbReference type="NCBI Taxonomy" id="373043"/>
    <lineage>
        <taxon>Bacteria</taxon>
        <taxon>Pseudomonadati</taxon>
        <taxon>Pseudomonadota</taxon>
        <taxon>Alphaproteobacteria</taxon>
        <taxon>Acetobacterales</taxon>
        <taxon>Acetobacteraceae</taxon>
        <taxon>Paeniroseomonas</taxon>
    </lineage>
</organism>
<keyword evidence="1" id="KW-0732">Signal</keyword>
<feature type="region of interest" description="Disordered" evidence="2">
    <location>
        <begin position="1"/>
        <end position="33"/>
    </location>
</feature>
<dbReference type="PANTHER" id="PTHR15462:SF8">
    <property type="entry name" value="SERINE PROTEASE"/>
    <property type="match status" value="1"/>
</dbReference>
<dbReference type="InterPro" id="IPR001254">
    <property type="entry name" value="Trypsin_dom"/>
</dbReference>
<name>A0ABT8ADP6_9PROT</name>
<gene>
    <name evidence="4" type="ORF">QWZ14_25685</name>
</gene>
<dbReference type="EC" id="3.4.21.-" evidence="4"/>
<dbReference type="InterPro" id="IPR018114">
    <property type="entry name" value="TRYPSIN_HIS"/>
</dbReference>
<dbReference type="PROSITE" id="PS50240">
    <property type="entry name" value="TRYPSIN_DOM"/>
    <property type="match status" value="1"/>
</dbReference>
<protein>
    <submittedName>
        <fullName evidence="4">Trypsin-like serine protease</fullName>
        <ecNumber evidence="4">3.4.21.-</ecNumber>
    </submittedName>
</protein>
<dbReference type="Pfam" id="PF00089">
    <property type="entry name" value="Trypsin"/>
    <property type="match status" value="1"/>
</dbReference>
<evidence type="ECO:0000259" key="3">
    <source>
        <dbReference type="PROSITE" id="PS50240"/>
    </source>
</evidence>
<evidence type="ECO:0000313" key="4">
    <source>
        <dbReference type="EMBL" id="MDN3567785.1"/>
    </source>
</evidence>
<comment type="caution">
    <text evidence="4">The sequence shown here is derived from an EMBL/GenBank/DDBJ whole genome shotgun (WGS) entry which is preliminary data.</text>
</comment>
<evidence type="ECO:0000256" key="2">
    <source>
        <dbReference type="SAM" id="MobiDB-lite"/>
    </source>
</evidence>
<dbReference type="GO" id="GO:0016787">
    <property type="term" value="F:hydrolase activity"/>
    <property type="evidence" value="ECO:0007669"/>
    <property type="project" value="UniProtKB-KW"/>
</dbReference>
<dbReference type="EMBL" id="JAUFPN010000197">
    <property type="protein sequence ID" value="MDN3567785.1"/>
    <property type="molecule type" value="Genomic_DNA"/>
</dbReference>
<feature type="domain" description="Peptidase S1" evidence="3">
    <location>
        <begin position="9"/>
        <end position="227"/>
    </location>
</feature>
<dbReference type="PANTHER" id="PTHR15462">
    <property type="entry name" value="SERINE PROTEASE"/>
    <property type="match status" value="1"/>
</dbReference>
<sequence>MAQPVPPSVLPGLGREDPRRPVDRGQPPWRGLGRVQTELGTRCTGTLIGPRLVLTAAHCLVARRTPVLVQPGSVHFLLGYDRGSHLGHAEVTGFRVGDGYLPGGGGPAAADWAVLTLDRPLGTPDRLLPLLETAPAPRAALALGGYQQDRPEVILADSACRLLGFAAAGPAGMLVHDCAGTRGVSGAPLLARGADGSWAVAGVASTAVLRVAMGAAVPAAAVRAGLR</sequence>
<dbReference type="InterPro" id="IPR009003">
    <property type="entry name" value="Peptidase_S1_PA"/>
</dbReference>
<evidence type="ECO:0000313" key="5">
    <source>
        <dbReference type="Proteomes" id="UP001529369"/>
    </source>
</evidence>
<dbReference type="RefSeq" id="WP_290319849.1">
    <property type="nucleotide sequence ID" value="NZ_JAUFPN010000197.1"/>
</dbReference>
<dbReference type="Gene3D" id="2.40.10.10">
    <property type="entry name" value="Trypsin-like serine proteases"/>
    <property type="match status" value="2"/>
</dbReference>
<proteinExistence type="predicted"/>
<feature type="compositionally biased region" description="Basic and acidic residues" evidence="2">
    <location>
        <begin position="14"/>
        <end position="23"/>
    </location>
</feature>